<feature type="compositionally biased region" description="Basic and acidic residues" evidence="9">
    <location>
        <begin position="431"/>
        <end position="452"/>
    </location>
</feature>
<keyword evidence="6 14" id="KW-0418">Kinase</keyword>
<evidence type="ECO:0000259" key="13">
    <source>
        <dbReference type="Pfam" id="PF23539"/>
    </source>
</evidence>
<dbReference type="PANTHER" id="PTHR24421">
    <property type="entry name" value="NITRATE/NITRITE SENSOR PROTEIN NARX-RELATED"/>
    <property type="match status" value="1"/>
</dbReference>
<comment type="caution">
    <text evidence="14">The sequence shown here is derived from an EMBL/GenBank/DDBJ whole genome shotgun (WGS) entry which is preliminary data.</text>
</comment>
<evidence type="ECO:0000256" key="4">
    <source>
        <dbReference type="ARBA" id="ARBA00022679"/>
    </source>
</evidence>
<feature type="transmembrane region" description="Helical" evidence="10">
    <location>
        <begin position="143"/>
        <end position="165"/>
    </location>
</feature>
<evidence type="ECO:0000256" key="8">
    <source>
        <dbReference type="ARBA" id="ARBA00023012"/>
    </source>
</evidence>
<dbReference type="EMBL" id="ANHZ02000015">
    <property type="protein sequence ID" value="EME36341.1"/>
    <property type="molecule type" value="Genomic_DNA"/>
</dbReference>
<dbReference type="AlphaFoldDB" id="M2XB92"/>
<organism evidence="14 15">
    <name type="scientific">Kocuria palustris PEL</name>
    <dbReference type="NCBI Taxonomy" id="1236550"/>
    <lineage>
        <taxon>Bacteria</taxon>
        <taxon>Bacillati</taxon>
        <taxon>Actinomycetota</taxon>
        <taxon>Actinomycetes</taxon>
        <taxon>Micrococcales</taxon>
        <taxon>Micrococcaceae</taxon>
        <taxon>Kocuria</taxon>
    </lineage>
</organism>
<sequence>MQLHHRVADWLRTHSVWANALFLLVLAAFTTLVTVSSPAQMACSLALIAVLVLRPLRPALSAALFALLSVIATVVLGVFPLGIGLLGVPWLLYTVASRCRRRTRVSVLALALLVAAIVSASWPGWRLGGPLSFGIAEVTTTEWAIGAATQGIMMMLIIVAAYLAGDLHRVTLERREAEAHRAEVLAERAHRLEVERDQEVRLAAQDERTRIAREMHDVVAHSLSVVIAQADGARYAVRSDPSVAADVLATIATTARGSLSEMRSLLGVLRTEGEEAERAPVPTVQDLPALVDSVRSAGLQIDVETSPEPLPELASGPSLASYRLVQEGLTNTLKHAPHASRVRVELRHDGAELTVRVTSDGLGAESPEPPRPGHDGGGQGLRGLRERFGLYGGTIQAGPDPASPGRWLLAGRLPAEAQNVPAASSEASDQQDERDQPTARDQPAEKDPHLPRDPQATDPQHGTPTTTEEGTR</sequence>
<comment type="catalytic activity">
    <reaction evidence="1">
        <text>ATP + protein L-histidine = ADP + protein N-phospho-L-histidine.</text>
        <dbReference type="EC" id="2.7.13.3"/>
    </reaction>
</comment>
<keyword evidence="8" id="KW-0902">Two-component regulatory system</keyword>
<evidence type="ECO:0000256" key="9">
    <source>
        <dbReference type="SAM" id="MobiDB-lite"/>
    </source>
</evidence>
<evidence type="ECO:0000256" key="3">
    <source>
        <dbReference type="ARBA" id="ARBA00022553"/>
    </source>
</evidence>
<dbReference type="SUPFAM" id="SSF55874">
    <property type="entry name" value="ATPase domain of HSP90 chaperone/DNA topoisomerase II/histidine kinase"/>
    <property type="match status" value="1"/>
</dbReference>
<dbReference type="Gene3D" id="3.30.565.10">
    <property type="entry name" value="Histidine kinase-like ATPase, C-terminal domain"/>
    <property type="match status" value="1"/>
</dbReference>
<dbReference type="Pfam" id="PF02518">
    <property type="entry name" value="HATPase_c"/>
    <property type="match status" value="1"/>
</dbReference>
<dbReference type="InterPro" id="IPR055558">
    <property type="entry name" value="DUF7134"/>
</dbReference>
<keyword evidence="7" id="KW-0067">ATP-binding</keyword>
<evidence type="ECO:0000256" key="1">
    <source>
        <dbReference type="ARBA" id="ARBA00000085"/>
    </source>
</evidence>
<name>M2XB92_9MICC</name>
<evidence type="ECO:0000256" key="7">
    <source>
        <dbReference type="ARBA" id="ARBA00022840"/>
    </source>
</evidence>
<keyword evidence="10" id="KW-0812">Transmembrane</keyword>
<evidence type="ECO:0000256" key="5">
    <source>
        <dbReference type="ARBA" id="ARBA00022741"/>
    </source>
</evidence>
<feature type="domain" description="Histidine kinase/HSP90-like ATPase" evidence="11">
    <location>
        <begin position="322"/>
        <end position="401"/>
    </location>
</feature>
<feature type="compositionally biased region" description="Polar residues" evidence="9">
    <location>
        <begin position="457"/>
        <end position="472"/>
    </location>
</feature>
<dbReference type="GO" id="GO:0016020">
    <property type="term" value="C:membrane"/>
    <property type="evidence" value="ECO:0007669"/>
    <property type="project" value="InterPro"/>
</dbReference>
<evidence type="ECO:0000256" key="6">
    <source>
        <dbReference type="ARBA" id="ARBA00022777"/>
    </source>
</evidence>
<feature type="transmembrane region" description="Helical" evidence="10">
    <location>
        <begin position="21"/>
        <end position="52"/>
    </location>
</feature>
<gene>
    <name evidence="14" type="ORF">C884_00509</name>
</gene>
<feature type="domain" description="Signal transduction histidine kinase subgroup 3 dimerisation and phosphoacceptor" evidence="12">
    <location>
        <begin position="207"/>
        <end position="272"/>
    </location>
</feature>
<dbReference type="GO" id="GO:0000155">
    <property type="term" value="F:phosphorelay sensor kinase activity"/>
    <property type="evidence" value="ECO:0007669"/>
    <property type="project" value="InterPro"/>
</dbReference>
<dbReference type="InterPro" id="IPR036890">
    <property type="entry name" value="HATPase_C_sf"/>
</dbReference>
<dbReference type="Gene3D" id="1.20.5.1930">
    <property type="match status" value="1"/>
</dbReference>
<dbReference type="EC" id="2.7.13.3" evidence="2"/>
<keyword evidence="5" id="KW-0547">Nucleotide-binding</keyword>
<dbReference type="InterPro" id="IPR011712">
    <property type="entry name" value="Sig_transdc_His_kin_sub3_dim/P"/>
</dbReference>
<feature type="transmembrane region" description="Helical" evidence="10">
    <location>
        <begin position="105"/>
        <end position="123"/>
    </location>
</feature>
<feature type="region of interest" description="Disordered" evidence="9">
    <location>
        <begin position="417"/>
        <end position="472"/>
    </location>
</feature>
<feature type="region of interest" description="Disordered" evidence="9">
    <location>
        <begin position="357"/>
        <end position="384"/>
    </location>
</feature>
<dbReference type="RefSeq" id="WP_006214931.1">
    <property type="nucleotide sequence ID" value="NZ_ANHZ02000015.1"/>
</dbReference>
<dbReference type="Pfam" id="PF23539">
    <property type="entry name" value="DUF7134"/>
    <property type="match status" value="1"/>
</dbReference>
<dbReference type="CDD" id="cd16917">
    <property type="entry name" value="HATPase_UhpB-NarQ-NarX-like"/>
    <property type="match status" value="1"/>
</dbReference>
<evidence type="ECO:0000256" key="10">
    <source>
        <dbReference type="SAM" id="Phobius"/>
    </source>
</evidence>
<keyword evidence="10" id="KW-1133">Transmembrane helix</keyword>
<dbReference type="InterPro" id="IPR003594">
    <property type="entry name" value="HATPase_dom"/>
</dbReference>
<evidence type="ECO:0000259" key="12">
    <source>
        <dbReference type="Pfam" id="PF07730"/>
    </source>
</evidence>
<dbReference type="InterPro" id="IPR050482">
    <property type="entry name" value="Sensor_HK_TwoCompSys"/>
</dbReference>
<dbReference type="Proteomes" id="UP000009877">
    <property type="component" value="Unassembled WGS sequence"/>
</dbReference>
<dbReference type="GO" id="GO:0005524">
    <property type="term" value="F:ATP binding"/>
    <property type="evidence" value="ECO:0007669"/>
    <property type="project" value="UniProtKB-KW"/>
</dbReference>
<keyword evidence="4" id="KW-0808">Transferase</keyword>
<keyword evidence="15" id="KW-1185">Reference proteome</keyword>
<dbReference type="PANTHER" id="PTHR24421:SF10">
    <property type="entry name" value="NITRATE_NITRITE SENSOR PROTEIN NARQ"/>
    <property type="match status" value="1"/>
</dbReference>
<evidence type="ECO:0000256" key="2">
    <source>
        <dbReference type="ARBA" id="ARBA00012438"/>
    </source>
</evidence>
<dbReference type="GO" id="GO:0046983">
    <property type="term" value="F:protein dimerization activity"/>
    <property type="evidence" value="ECO:0007669"/>
    <property type="project" value="InterPro"/>
</dbReference>
<evidence type="ECO:0000313" key="15">
    <source>
        <dbReference type="Proteomes" id="UP000009877"/>
    </source>
</evidence>
<reference evidence="14 15" key="1">
    <citation type="journal article" date="2014" name="Genome Announc.">
        <title>Draft Genome Sequence of Kocuria palustris PEL.</title>
        <authorList>
            <person name="Sharma G."/>
            <person name="Khatri I."/>
            <person name="Subramanian S."/>
        </authorList>
    </citation>
    <scope>NUCLEOTIDE SEQUENCE [LARGE SCALE GENOMIC DNA]</scope>
    <source>
        <strain evidence="14 15">PEL</strain>
    </source>
</reference>
<evidence type="ECO:0000313" key="14">
    <source>
        <dbReference type="EMBL" id="EME36341.1"/>
    </source>
</evidence>
<feature type="domain" description="DUF7134" evidence="13">
    <location>
        <begin position="8"/>
        <end position="169"/>
    </location>
</feature>
<protein>
    <recommendedName>
        <fullName evidence="2">histidine kinase</fullName>
        <ecNumber evidence="2">2.7.13.3</ecNumber>
    </recommendedName>
</protein>
<keyword evidence="10" id="KW-0472">Membrane</keyword>
<evidence type="ECO:0000259" key="11">
    <source>
        <dbReference type="Pfam" id="PF02518"/>
    </source>
</evidence>
<keyword evidence="3" id="KW-0597">Phosphoprotein</keyword>
<dbReference type="Pfam" id="PF07730">
    <property type="entry name" value="HisKA_3"/>
    <property type="match status" value="1"/>
</dbReference>
<proteinExistence type="predicted"/>
<accession>M2XB92</accession>
<feature type="transmembrane region" description="Helical" evidence="10">
    <location>
        <begin position="64"/>
        <end position="93"/>
    </location>
</feature>